<dbReference type="AlphaFoldDB" id="A0AAV7ABK4"/>
<sequence>MFYGVNRPYRRLLPCTYSPGISEVPKVCDSVRSKNRTFPIQSPPFWYCHCTKGFYKNYFRNVSLHQTRSGAFHTLPRRFSSGGAFRRSSRRTSNQSSENSRFSGMASQHRKIRNSPVPTEALSGGSPRLKLPKDLSPPGKTGKNKRKYNKYKKVLTYNHQERYVPARESSGHHSRSSLGSISHKNLTVFSSSSLGQKSFFLRQRDTYTRVSKGISKLVVESYKFRERSPLGFKSRKNHYNRRKPMGLGCTLGRQNISGPVEHPGSNPLIKRQRITSHFKGAGSSSTFPEGQKHCSKIRQYLGSSLYKQARGYKGSTPHADSLSDFSAGRVTPSVTEGSIHKRGRKYPSRLLKPQHHPSGRMGSQWENLQPDNQKVGGPRNRPFCQQRKSKGKTFFLHKLQGSSISNRCLLPKLGRPSPVIRFSPHDPDSQNSGEDKAGKGKSHPHRPLLASPCLVFKSERHVNSGPMGSARMERLVIPGPYLSSGSEGASSYGMAIERLILEKKGLSGQVISTLQKSRKPITYRIYLRTWKAFFRFMGQRPIDMYNPDFSNILGFLQLGLEKGLKPSTLKVQVSALAALFDQDVANHPWVARFIKASIRLCPTTRSSFPPWDLSLVLKALSGPPFEPLENLSLKLLTFKVVFLVAITSARRVSEIAALSRRPPYFTLFPDKIVLRPDPKFLPKVVSDFHRSQDIVLPSFCSEPKSDKEKSFHNLDVRRSVLQYLESSELFRRTDSLFVLFSGKNKGTNASSTTIARWIRATIQLAYEVAERSIPENIHAHSTRALATSWAEFRHASLEQICQAACWSTPHTFFKHYRLDVAGSLDLSFGRKVLSSIIPP</sequence>
<dbReference type="Gene3D" id="1.10.150.130">
    <property type="match status" value="1"/>
</dbReference>
<gene>
    <name evidence="4" type="ORF">GDO81_017103</name>
</gene>
<protein>
    <recommendedName>
        <fullName evidence="6">Tyr recombinase domain-containing protein</fullName>
    </recommendedName>
</protein>
<evidence type="ECO:0008006" key="6">
    <source>
        <dbReference type="Google" id="ProtNLM"/>
    </source>
</evidence>
<dbReference type="GO" id="GO:0003677">
    <property type="term" value="F:DNA binding"/>
    <property type="evidence" value="ECO:0007669"/>
    <property type="project" value="UniProtKB-KW"/>
</dbReference>
<keyword evidence="1" id="KW-0238">DNA-binding</keyword>
<dbReference type="GO" id="GO:0015074">
    <property type="term" value="P:DNA integration"/>
    <property type="evidence" value="ECO:0007669"/>
    <property type="project" value="InterPro"/>
</dbReference>
<dbReference type="EMBL" id="WNYA01000008">
    <property type="protein sequence ID" value="KAG8558683.1"/>
    <property type="molecule type" value="Genomic_DNA"/>
</dbReference>
<evidence type="ECO:0000256" key="3">
    <source>
        <dbReference type="SAM" id="MobiDB-lite"/>
    </source>
</evidence>
<evidence type="ECO:0000256" key="1">
    <source>
        <dbReference type="ARBA" id="ARBA00023125"/>
    </source>
</evidence>
<feature type="region of interest" description="Disordered" evidence="3">
    <location>
        <begin position="75"/>
        <end position="150"/>
    </location>
</feature>
<dbReference type="GO" id="GO:0006310">
    <property type="term" value="P:DNA recombination"/>
    <property type="evidence" value="ECO:0007669"/>
    <property type="project" value="UniProtKB-KW"/>
</dbReference>
<dbReference type="PANTHER" id="PTHR33066">
    <property type="entry name" value="INTEGRASE_SAM-LIKE_N DOMAIN-CONTAINING PROTEIN"/>
    <property type="match status" value="1"/>
</dbReference>
<name>A0AAV7ABK4_ENGPU</name>
<dbReference type="SUPFAM" id="SSF56349">
    <property type="entry name" value="DNA breaking-rejoining enzymes"/>
    <property type="match status" value="1"/>
</dbReference>
<dbReference type="InterPro" id="IPR011010">
    <property type="entry name" value="DNA_brk_join_enz"/>
</dbReference>
<dbReference type="Proteomes" id="UP000824782">
    <property type="component" value="Unassembled WGS sequence"/>
</dbReference>
<dbReference type="Gene3D" id="1.10.443.10">
    <property type="entry name" value="Intergrase catalytic core"/>
    <property type="match status" value="1"/>
</dbReference>
<feature type="compositionally biased region" description="Basic and acidic residues" evidence="3">
    <location>
        <begin position="423"/>
        <end position="438"/>
    </location>
</feature>
<feature type="region of interest" description="Disordered" evidence="3">
    <location>
        <begin position="416"/>
        <end position="446"/>
    </location>
</feature>
<reference evidence="4" key="1">
    <citation type="thesis" date="2020" institute="ProQuest LLC" country="789 East Eisenhower Parkway, Ann Arbor, MI, USA">
        <title>Comparative Genomics and Chromosome Evolution.</title>
        <authorList>
            <person name="Mudd A.B."/>
        </authorList>
    </citation>
    <scope>NUCLEOTIDE SEQUENCE</scope>
    <source>
        <strain evidence="4">237g6f4</strain>
        <tissue evidence="4">Blood</tissue>
    </source>
</reference>
<keyword evidence="5" id="KW-1185">Reference proteome</keyword>
<keyword evidence="2" id="KW-0233">DNA recombination</keyword>
<evidence type="ECO:0000313" key="5">
    <source>
        <dbReference type="Proteomes" id="UP000824782"/>
    </source>
</evidence>
<evidence type="ECO:0000256" key="2">
    <source>
        <dbReference type="ARBA" id="ARBA00023172"/>
    </source>
</evidence>
<organism evidence="4 5">
    <name type="scientific">Engystomops pustulosus</name>
    <name type="common">Tungara frog</name>
    <name type="synonym">Physalaemus pustulosus</name>
    <dbReference type="NCBI Taxonomy" id="76066"/>
    <lineage>
        <taxon>Eukaryota</taxon>
        <taxon>Metazoa</taxon>
        <taxon>Chordata</taxon>
        <taxon>Craniata</taxon>
        <taxon>Vertebrata</taxon>
        <taxon>Euteleostomi</taxon>
        <taxon>Amphibia</taxon>
        <taxon>Batrachia</taxon>
        <taxon>Anura</taxon>
        <taxon>Neobatrachia</taxon>
        <taxon>Hyloidea</taxon>
        <taxon>Leptodactylidae</taxon>
        <taxon>Leiuperinae</taxon>
        <taxon>Engystomops</taxon>
    </lineage>
</organism>
<dbReference type="InterPro" id="IPR013762">
    <property type="entry name" value="Integrase-like_cat_sf"/>
</dbReference>
<accession>A0AAV7ABK4</accession>
<feature type="compositionally biased region" description="Low complexity" evidence="3">
    <location>
        <begin position="77"/>
        <end position="101"/>
    </location>
</feature>
<feature type="region of interest" description="Disordered" evidence="3">
    <location>
        <begin position="312"/>
        <end position="381"/>
    </location>
</feature>
<evidence type="ECO:0000313" key="4">
    <source>
        <dbReference type="EMBL" id="KAG8558682.1"/>
    </source>
</evidence>
<feature type="compositionally biased region" description="Basic residues" evidence="3">
    <location>
        <begin position="340"/>
        <end position="358"/>
    </location>
</feature>
<comment type="caution">
    <text evidence="4">The sequence shown here is derived from an EMBL/GenBank/DDBJ whole genome shotgun (WGS) entry which is preliminary data.</text>
</comment>
<dbReference type="EMBL" id="WNYA01000008">
    <property type="protein sequence ID" value="KAG8558682.1"/>
    <property type="molecule type" value="Genomic_DNA"/>
</dbReference>
<dbReference type="InterPro" id="IPR010998">
    <property type="entry name" value="Integrase_recombinase_N"/>
</dbReference>
<proteinExistence type="predicted"/>
<dbReference type="PANTHER" id="PTHR33066:SF2">
    <property type="entry name" value="FILAGGRIN-2-LIKE"/>
    <property type="match status" value="1"/>
</dbReference>